<evidence type="ECO:0000313" key="3">
    <source>
        <dbReference type="Proteomes" id="UP000663929"/>
    </source>
</evidence>
<evidence type="ECO:0000313" key="2">
    <source>
        <dbReference type="EMBL" id="QTD50677.1"/>
    </source>
</evidence>
<dbReference type="Pfam" id="PF06983">
    <property type="entry name" value="3-dmu-9_3-mt"/>
    <property type="match status" value="1"/>
</dbReference>
<sequence>MANQLMPYLIFPGTCKEALTFYCDCLGGEIAFLQTVGESPLKVDNAWSHRVFHSEFRVGEVRFRASDNMPNQELVHGTNFALFVTFAEKERQVSAFEKLVEGGNVIMPLEGNFGMLCDRYQIQWMLVHDTES</sequence>
<dbReference type="PANTHER" id="PTHR33990:SF1">
    <property type="entry name" value="PROTEIN YJDN"/>
    <property type="match status" value="1"/>
</dbReference>
<organism evidence="2 3">
    <name type="scientific">Sulfidibacter corallicola</name>
    <dbReference type="NCBI Taxonomy" id="2818388"/>
    <lineage>
        <taxon>Bacteria</taxon>
        <taxon>Pseudomonadati</taxon>
        <taxon>Acidobacteriota</taxon>
        <taxon>Holophagae</taxon>
        <taxon>Acanthopleuribacterales</taxon>
        <taxon>Acanthopleuribacteraceae</taxon>
        <taxon>Sulfidibacter</taxon>
    </lineage>
</organism>
<dbReference type="SUPFAM" id="SSF54593">
    <property type="entry name" value="Glyoxalase/Bleomycin resistance protein/Dihydroxybiphenyl dioxygenase"/>
    <property type="match status" value="1"/>
</dbReference>
<dbReference type="PANTHER" id="PTHR33990">
    <property type="entry name" value="PROTEIN YJDN-RELATED"/>
    <property type="match status" value="1"/>
</dbReference>
<dbReference type="EMBL" id="CP071793">
    <property type="protein sequence ID" value="QTD50677.1"/>
    <property type="molecule type" value="Genomic_DNA"/>
</dbReference>
<feature type="domain" description="PhnB-like" evidence="1">
    <location>
        <begin position="4"/>
        <end position="126"/>
    </location>
</feature>
<gene>
    <name evidence="2" type="ORF">J3U87_34255</name>
</gene>
<dbReference type="Proteomes" id="UP000663929">
    <property type="component" value="Chromosome"/>
</dbReference>
<dbReference type="RefSeq" id="WP_237380576.1">
    <property type="nucleotide sequence ID" value="NZ_CP071793.1"/>
</dbReference>
<accession>A0A8A4TMJ1</accession>
<evidence type="ECO:0000259" key="1">
    <source>
        <dbReference type="Pfam" id="PF06983"/>
    </source>
</evidence>
<dbReference type="InterPro" id="IPR029068">
    <property type="entry name" value="Glyas_Bleomycin-R_OHBP_Dase"/>
</dbReference>
<dbReference type="CDD" id="cd06588">
    <property type="entry name" value="PhnB_like"/>
    <property type="match status" value="1"/>
</dbReference>
<proteinExistence type="predicted"/>
<reference evidence="2" key="1">
    <citation type="submission" date="2021-03" db="EMBL/GenBank/DDBJ databases">
        <title>Acanthopleuribacteraceae sp. M133.</title>
        <authorList>
            <person name="Wang G."/>
        </authorList>
    </citation>
    <scope>NUCLEOTIDE SEQUENCE</scope>
    <source>
        <strain evidence="2">M133</strain>
    </source>
</reference>
<name>A0A8A4TMJ1_SULCO</name>
<dbReference type="KEGG" id="scor:J3U87_34255"/>
<dbReference type="InterPro" id="IPR028973">
    <property type="entry name" value="PhnB-like"/>
</dbReference>
<keyword evidence="3" id="KW-1185">Reference proteome</keyword>
<dbReference type="AlphaFoldDB" id="A0A8A4TMJ1"/>
<dbReference type="Gene3D" id="3.10.180.10">
    <property type="entry name" value="2,3-Dihydroxybiphenyl 1,2-Dioxygenase, domain 1"/>
    <property type="match status" value="1"/>
</dbReference>
<protein>
    <submittedName>
        <fullName evidence="2">VOC family protein</fullName>
    </submittedName>
</protein>